<name>A0A9X2CF38_9GAMM</name>
<comment type="caution">
    <text evidence="1">The sequence shown here is derived from an EMBL/GenBank/DDBJ whole genome shotgun (WGS) entry which is preliminary data.</text>
</comment>
<protein>
    <submittedName>
        <fullName evidence="1">Uncharacterized protein</fullName>
    </submittedName>
</protein>
<reference evidence="1" key="1">
    <citation type="submission" date="2022-01" db="EMBL/GenBank/DDBJ databases">
        <title>Whole genome-based taxonomy of the Shewanellaceae.</title>
        <authorList>
            <person name="Martin-Rodriguez A.J."/>
        </authorList>
    </citation>
    <scope>NUCLEOTIDE SEQUENCE</scope>
    <source>
        <strain evidence="1">KCTC 23973</strain>
    </source>
</reference>
<dbReference type="Proteomes" id="UP001139293">
    <property type="component" value="Unassembled WGS sequence"/>
</dbReference>
<dbReference type="RefSeq" id="WP_248950686.1">
    <property type="nucleotide sequence ID" value="NZ_JAKILB010000008.1"/>
</dbReference>
<evidence type="ECO:0000313" key="2">
    <source>
        <dbReference type="Proteomes" id="UP001139293"/>
    </source>
</evidence>
<evidence type="ECO:0000313" key="1">
    <source>
        <dbReference type="EMBL" id="MCL1139562.1"/>
    </source>
</evidence>
<keyword evidence="2" id="KW-1185">Reference proteome</keyword>
<proteinExistence type="predicted"/>
<accession>A0A9X2CF38</accession>
<sequence>MSKENPLVANVKQQVYNLFNLLDIQLSDAYKIIAWAFYHCPSYEDLLTRLAEPEQKSRWFELARINHLSTEIEVDKLKSVIPILVDRLSSRVLSNTNRLGLTNMVYQIFGLPKQEDSFGSLFFKIRQTSTWEVLINSVDSPCTVLVNHIKINNICYRLLAINTFMPANWPLKEEFISIAAEIAPTYSDEFKLNVVKPEKLRAAVYGYIQARLSNPDDDSIEFKLPQSKLTNSEKVIEQDMQSLLNISGLDGRDEADDLPIGFSFNNKDMLSNSYLVFGYPVDDISGLPNNKWIMGSDKYHFNDSQVFLLDGLPLSMEWISVNPTTLEHNSEDSDHFESIYALCSKQEGFVPNLEEQNGVHKLLFIKPACDTLIRRELELKPHIEEGYETWFVKVENSLLAEQVISKICNRNIFIHENEYGTKEVICKVSGDWDESPDLSLRIEIFSDDSQKFVNLDSNMFSCGKENDWTIFICISDRFINALRILGKDKLIKSMKNGLVYQAEEGTFSSLEENLNGFLESLPLLPKNESSMLNSFKLPDDFLLNPFRMIDNSRLTQFERSFY</sequence>
<gene>
    <name evidence="1" type="ORF">L2740_13520</name>
</gene>
<organism evidence="1 2">
    <name type="scientific">Shewanella pneumatophori</name>
    <dbReference type="NCBI Taxonomy" id="314092"/>
    <lineage>
        <taxon>Bacteria</taxon>
        <taxon>Pseudomonadati</taxon>
        <taxon>Pseudomonadota</taxon>
        <taxon>Gammaproteobacteria</taxon>
        <taxon>Alteromonadales</taxon>
        <taxon>Shewanellaceae</taxon>
        <taxon>Shewanella</taxon>
    </lineage>
</organism>
<dbReference type="EMBL" id="JAKILB010000008">
    <property type="protein sequence ID" value="MCL1139562.1"/>
    <property type="molecule type" value="Genomic_DNA"/>
</dbReference>
<dbReference type="AlphaFoldDB" id="A0A9X2CF38"/>